<evidence type="ECO:0000256" key="9">
    <source>
        <dbReference type="ARBA" id="ARBA00057196"/>
    </source>
</evidence>
<name>A0A147BG46_IXORI</name>
<dbReference type="PANTHER" id="PTHR10196:SF67">
    <property type="entry name" value="SEDOHEPTULOKINASE"/>
    <property type="match status" value="1"/>
</dbReference>
<keyword evidence="5" id="KW-0547">Nucleotide-binding</keyword>
<dbReference type="GO" id="GO:0005524">
    <property type="term" value="F:ATP binding"/>
    <property type="evidence" value="ECO:0007669"/>
    <property type="project" value="UniProtKB-KW"/>
</dbReference>
<dbReference type="PROSITE" id="PS50095">
    <property type="entry name" value="PLAT"/>
    <property type="match status" value="1"/>
</dbReference>
<evidence type="ECO:0000256" key="5">
    <source>
        <dbReference type="ARBA" id="ARBA00022741"/>
    </source>
</evidence>
<dbReference type="EMBL" id="GEGO01005637">
    <property type="protein sequence ID" value="JAR89767.1"/>
    <property type="molecule type" value="Transcribed_RNA"/>
</dbReference>
<evidence type="ECO:0000256" key="8">
    <source>
        <dbReference type="ARBA" id="ARBA00052736"/>
    </source>
</evidence>
<evidence type="ECO:0000256" key="3">
    <source>
        <dbReference type="ARBA" id="ARBA00022490"/>
    </source>
</evidence>
<comment type="similarity">
    <text evidence="2">Belongs to the FGGY kinase family.</text>
</comment>
<dbReference type="GO" id="GO:1901135">
    <property type="term" value="P:carbohydrate derivative metabolic process"/>
    <property type="evidence" value="ECO:0007669"/>
    <property type="project" value="UniProtKB-ARBA"/>
</dbReference>
<evidence type="ECO:0000313" key="15">
    <source>
        <dbReference type="EMBL" id="JAR89767.1"/>
    </source>
</evidence>
<dbReference type="GO" id="GO:0006091">
    <property type="term" value="P:generation of precursor metabolites and energy"/>
    <property type="evidence" value="ECO:0007669"/>
    <property type="project" value="UniProtKB-ARBA"/>
</dbReference>
<dbReference type="EC" id="2.7.1.14" evidence="10"/>
<keyword evidence="7" id="KW-0067">ATP-binding</keyword>
<dbReference type="AlphaFoldDB" id="A0A147BG46"/>
<dbReference type="GO" id="GO:0046496">
    <property type="term" value="P:nicotinamide nucleotide metabolic process"/>
    <property type="evidence" value="ECO:0007669"/>
    <property type="project" value="UniProtKB-ARBA"/>
</dbReference>
<reference evidence="15" key="1">
    <citation type="journal article" date="2018" name="PLoS Negl. Trop. Dis.">
        <title>Sialome diversity of ticks revealed by RNAseq of single tick salivary glands.</title>
        <authorList>
            <person name="Perner J."/>
            <person name="Kropackova S."/>
            <person name="Kopacek P."/>
            <person name="Ribeiro J.M."/>
        </authorList>
    </citation>
    <scope>NUCLEOTIDE SEQUENCE</scope>
    <source>
        <strain evidence="15">Siblings of single egg batch collected in Ceske Budejovice</strain>
        <tissue evidence="15">Salivary glands</tissue>
    </source>
</reference>
<comment type="subcellular location">
    <subcellularLocation>
        <location evidence="1">Cytoplasm</location>
    </subcellularLocation>
</comment>
<accession>A0A147BG46</accession>
<dbReference type="GO" id="GO:0071222">
    <property type="term" value="P:cellular response to lipopolysaccharide"/>
    <property type="evidence" value="ECO:0007669"/>
    <property type="project" value="TreeGrafter"/>
</dbReference>
<comment type="catalytic activity">
    <reaction evidence="8">
        <text>sedoheptulose + ATP = D-sedoheptulose 7-phosphate + ADP + H(+)</text>
        <dbReference type="Rhea" id="RHEA:23844"/>
        <dbReference type="ChEBI" id="CHEBI:15378"/>
        <dbReference type="ChEBI" id="CHEBI:16802"/>
        <dbReference type="ChEBI" id="CHEBI:30616"/>
        <dbReference type="ChEBI" id="CHEBI:57483"/>
        <dbReference type="ChEBI" id="CHEBI:456216"/>
        <dbReference type="EC" id="2.7.1.14"/>
    </reaction>
</comment>
<evidence type="ECO:0000256" key="4">
    <source>
        <dbReference type="ARBA" id="ARBA00022679"/>
    </source>
</evidence>
<dbReference type="PANTHER" id="PTHR10196">
    <property type="entry name" value="SUGAR KINASE"/>
    <property type="match status" value="1"/>
</dbReference>
<protein>
    <recommendedName>
        <fullName evidence="11">Sedoheptulokinase</fullName>
        <ecNumber evidence="10">2.7.1.14</ecNumber>
    </recommendedName>
    <alternativeName>
        <fullName evidence="12">Carbohydrate kinase-like protein</fullName>
    </alternativeName>
</protein>
<keyword evidence="3" id="KW-0963">Cytoplasm</keyword>
<dbReference type="Gene3D" id="3.30.420.40">
    <property type="match status" value="2"/>
</dbReference>
<sequence length="469" mass="49889">MNGRRELVLGIDLGTTTVKACLVTGSKEPLVSLARQTQATQPSDVGSSGSEQAAHKICTAVQFCVSQLPKEQLARVTRVAVSGQMHGVVLWKQDGGWRRNPFGRFDVDAVSALYTWQDGRCSEQFLAELPKPDSHLRLSSGHGCATLLWLVRHRPEIMQRFDRAGTIQDMLVAMLCQLDRPVTSTQLAASWGYFDTVSGTWNSDQLSAAGLPPGLLPDVAPPCRRAGSLNGAWYGVPSGTPVHVALGDMQCSVLSAAVAAETDAVLNMSTSAQLSFLLGAGFDPWSSSLGPTVEHFPYFDGRYLAVAASLNGGNVLAAFVRVLQQWTHELGDGVPETTIWSRLLACAAAVDQSPTDDQIRVDPTLFGERHRPGARASVHGIGPQGVGLGGAMHALCRGLLQNLHSMMPRDVLVKAGVTRIVGTGKALTRNPALQQAVRDTYGLELVLGRSSDAALGAAIAVLLYGEHGS</sequence>
<evidence type="ECO:0000256" key="2">
    <source>
        <dbReference type="ARBA" id="ARBA00009156"/>
    </source>
</evidence>
<dbReference type="GO" id="GO:0005829">
    <property type="term" value="C:cytosol"/>
    <property type="evidence" value="ECO:0007669"/>
    <property type="project" value="TreeGrafter"/>
</dbReference>
<dbReference type="GO" id="GO:0006071">
    <property type="term" value="P:glycerol metabolic process"/>
    <property type="evidence" value="ECO:0007669"/>
    <property type="project" value="TreeGrafter"/>
</dbReference>
<dbReference type="InterPro" id="IPR043129">
    <property type="entry name" value="ATPase_NBD"/>
</dbReference>
<dbReference type="FunFam" id="3.30.420.40:FF:000111">
    <property type="entry name" value="Sedoheptulokinase"/>
    <property type="match status" value="1"/>
</dbReference>
<evidence type="ECO:0000256" key="13">
    <source>
        <dbReference type="PROSITE-ProRule" id="PRU00152"/>
    </source>
</evidence>
<dbReference type="SUPFAM" id="SSF53067">
    <property type="entry name" value="Actin-like ATPase domain"/>
    <property type="match status" value="2"/>
</dbReference>
<comment type="function">
    <text evidence="9">Acts as a modulator of macrophage activation through control of glucose metabolism.</text>
</comment>
<evidence type="ECO:0000256" key="6">
    <source>
        <dbReference type="ARBA" id="ARBA00022777"/>
    </source>
</evidence>
<dbReference type="InterPro" id="IPR018484">
    <property type="entry name" value="FGGY_N"/>
</dbReference>
<dbReference type="InterPro" id="IPR001024">
    <property type="entry name" value="PLAT/LH2_dom"/>
</dbReference>
<evidence type="ECO:0000256" key="7">
    <source>
        <dbReference type="ARBA" id="ARBA00022840"/>
    </source>
</evidence>
<organism evidence="15">
    <name type="scientific">Ixodes ricinus</name>
    <name type="common">Common tick</name>
    <name type="synonym">Acarus ricinus</name>
    <dbReference type="NCBI Taxonomy" id="34613"/>
    <lineage>
        <taxon>Eukaryota</taxon>
        <taxon>Metazoa</taxon>
        <taxon>Ecdysozoa</taxon>
        <taxon>Arthropoda</taxon>
        <taxon>Chelicerata</taxon>
        <taxon>Arachnida</taxon>
        <taxon>Acari</taxon>
        <taxon>Parasitiformes</taxon>
        <taxon>Ixodida</taxon>
        <taxon>Ixodoidea</taxon>
        <taxon>Ixodidae</taxon>
        <taxon>Ixodinae</taxon>
        <taxon>Ixodes</taxon>
    </lineage>
</organism>
<dbReference type="CDD" id="cd07777">
    <property type="entry name" value="ASKHA_NBD_FGGY_SHK"/>
    <property type="match status" value="1"/>
</dbReference>
<feature type="domain" description="PLAT" evidence="14">
    <location>
        <begin position="439"/>
        <end position="469"/>
    </location>
</feature>
<keyword evidence="4" id="KW-0808">Transferase</keyword>
<evidence type="ECO:0000256" key="1">
    <source>
        <dbReference type="ARBA" id="ARBA00004496"/>
    </source>
</evidence>
<evidence type="ECO:0000256" key="12">
    <source>
        <dbReference type="ARBA" id="ARBA00076706"/>
    </source>
</evidence>
<dbReference type="Pfam" id="PF00370">
    <property type="entry name" value="FGGY_N"/>
    <property type="match status" value="1"/>
</dbReference>
<proteinExistence type="inferred from homology"/>
<dbReference type="GO" id="GO:0006163">
    <property type="term" value="P:purine nucleotide metabolic process"/>
    <property type="evidence" value="ECO:0007669"/>
    <property type="project" value="UniProtKB-ARBA"/>
</dbReference>
<comment type="caution">
    <text evidence="13">Lacks conserved residue(s) required for the propagation of feature annotation.</text>
</comment>
<evidence type="ECO:0000259" key="14">
    <source>
        <dbReference type="PROSITE" id="PS50095"/>
    </source>
</evidence>
<dbReference type="FunFam" id="3.30.420.40:FF:000132">
    <property type="entry name" value="Sedoheptulokinase"/>
    <property type="match status" value="1"/>
</dbReference>
<keyword evidence="6 15" id="KW-0418">Kinase</keyword>
<evidence type="ECO:0000256" key="10">
    <source>
        <dbReference type="ARBA" id="ARBA00066341"/>
    </source>
</evidence>
<evidence type="ECO:0000256" key="11">
    <source>
        <dbReference type="ARBA" id="ARBA00069425"/>
    </source>
</evidence>
<dbReference type="GO" id="GO:0050277">
    <property type="term" value="F:sedoheptulokinase activity"/>
    <property type="evidence" value="ECO:0007669"/>
    <property type="project" value="UniProtKB-EC"/>
</dbReference>